<sequence>MPHCVLFALAQHRGGRRKRASGALLALSQFRGRVAISVSRVSQAAARSSTPGITSRGGFVQCSGLPYVSTRPVLAASSLSPASGRASSPSPSHISPTPAPVPLLPHHTLPPPTPRHLHDAPPIPPSTHVFSRGKLAEVHAQIAHEAGITCDTKSVMSSSAAVADHLPPPNPSGNGEPQSVQPSLDRVRSPAPPSSPPLTDKDSKASATRNGNHGPDAHAEQDESEAETVVLSGPEHDETKKRPKKVIKHERNDDDKEMRDIPSAKSVPDAAKDSTSRKSPHALPPPNGVPESRRNGTDGRERAQSHDNGRSSRKASSAFSSDQDNFHKAVSSARNHSQSPPAGNDSRARSSSAADTRKRKLRDNPNDLEPPRQRHKTEALSKNARNPASPIAAGIKVHRRSASTQSIVQGAPGRRRRENTRTEKDWVSDDSEESNNSSPHPQSNAPSLARPRRGATRSMTSPVRTMPPAKKKDAFGATRLLRCCEKGDFNAVKNAYEASPDELDSPDYAGVTPLQKASLNGHEDIVEFLLDKGCATDGHDWLDHDTPLIDATQNGHVEVIKLLLWKARVDPTYENKHFKTALALLDPTIDEADEIKIELEKAMSEWKKEKSEDESEKGTPKSVEESVGPTLLPNEYNAEVLRIKSEQGDKRAVDELLASGIMPNVACGVAAARGGHDEILSFLLATGLSADHRDPAKHNETPMLVAIKKGHLNVIRLLLAQDDFDPTRRNRDGMTYWEFAEDFQGPNWKPVRDLLKEKYDDRMKIKPKRVRSPEMRRMDQKSPRRKAMDHENSRRAHERETRGRTSEKNASKYNVTDNHTKPKKRLISRRELNRRSRDSSSPDASDDDDEDEVRGPTRNVRRKTAHASKTIRSSPHPSSPELERSETLPTPTKSMKAEPKAEPEPEPEPVKEETPERVREERRLEAERIAAEKARKEEEERREAERRAEEERLRQEAEKARLAAEEAERARLQAERERQERMEKLPRALRRACERGANRPLRFNFATKEGGIEYNFLPVHVAKHSDIDSACPETRRDELWMMSFQVVGILGLPELDIRQEFTNWEHKTVSAKQLHGFLETYDISQLAEDPLFERQNWQGYDPERQNNIIQEEKAKFLQLEPLFWVRYDDFVEATKLPKFQHLEKLEMRTARAKVCSTTTPPPTPRSWTEALFGIKPGPDWERRSKSRSVPVAATTFLVQLTRFLFPGIAVASLVSHQTPGWPEATCRIPRIPKCGVAYRCPPGLHPSWKRAEDMPASNHPSPSASSAMKDNRFPDASTESTPLLDSSLPPPAYPTVMALDRNDAAGPSDKRVEHDCGPSKDLEEVGVVPAAVHLHHRPNRPWSRGKILRLLLIASAHAILIWLILTAAWGRSSRKGHVQPNVPPGMGAPHMPYYCQKLHSRSSEYEFESLDEFRVDEQIRPYRERYHDIRGLISFVPASDQRATKIRTKVTISNNFPHADVTAEKTDAASLLIRSKSSDGSHAYHERDCTVVDVLVSIPVGTQLDLLDISSNWLSVDFHRLLDLELGALNIDLLAGGVDSKVALPSRRTHISRAYGPVQGVWALLDLLEIHTTAGMVDVEVKPGDADPDEPLPAVFSAYSTAGSISASFPIDDADALPGREYHVHVKTEAGSVRGSYVHGYESAFESKSGSVNVRARPVSPEVSSAIRTSNGAGQTVVDVLTPLGEGEKALKSMSGEFISAVGQVRITFPVEWEGLAEVDTAVGSLHVEGEGLQIVEEGSHGAVGRWVKAVKGDGDSTVFVKSQAGAVEFVLQDSR</sequence>
<feature type="compositionally biased region" description="Pro residues" evidence="2">
    <location>
        <begin position="97"/>
        <end position="114"/>
    </location>
</feature>
<dbReference type="PROSITE" id="PS50297">
    <property type="entry name" value="ANK_REP_REGION"/>
    <property type="match status" value="1"/>
</dbReference>
<comment type="caution">
    <text evidence="5">The sequence shown here is derived from an EMBL/GenBank/DDBJ whole genome shotgun (WGS) entry which is preliminary data.</text>
</comment>
<feature type="compositionally biased region" description="Polar residues" evidence="2">
    <location>
        <begin position="172"/>
        <end position="182"/>
    </location>
</feature>
<keyword evidence="1" id="KW-0040">ANK repeat</keyword>
<feature type="compositionally biased region" description="Basic and acidic residues" evidence="2">
    <location>
        <begin position="1300"/>
        <end position="1320"/>
    </location>
</feature>
<feature type="compositionally biased region" description="Basic and acidic residues" evidence="2">
    <location>
        <begin position="291"/>
        <end position="310"/>
    </location>
</feature>
<evidence type="ECO:0000256" key="1">
    <source>
        <dbReference type="PROSITE-ProRule" id="PRU00023"/>
    </source>
</evidence>
<dbReference type="OrthoDB" id="194358at2759"/>
<feature type="compositionally biased region" description="Low complexity" evidence="2">
    <location>
        <begin position="1255"/>
        <end position="1267"/>
    </location>
</feature>
<proteinExistence type="predicted"/>
<evidence type="ECO:0000313" key="6">
    <source>
        <dbReference type="Proteomes" id="UP000572817"/>
    </source>
</evidence>
<feature type="compositionally biased region" description="Basic and acidic residues" evidence="2">
    <location>
        <begin position="605"/>
        <end position="624"/>
    </location>
</feature>
<dbReference type="GO" id="GO:0005654">
    <property type="term" value="C:nucleoplasm"/>
    <property type="evidence" value="ECO:0007669"/>
    <property type="project" value="TreeGrafter"/>
</dbReference>
<dbReference type="InterPro" id="IPR002110">
    <property type="entry name" value="Ankyrin_rpt"/>
</dbReference>
<feature type="compositionally biased region" description="Low complexity" evidence="2">
    <location>
        <begin position="79"/>
        <end position="96"/>
    </location>
</feature>
<dbReference type="Pfam" id="PF12796">
    <property type="entry name" value="Ank_2"/>
    <property type="match status" value="1"/>
</dbReference>
<dbReference type="Pfam" id="PF24521">
    <property type="entry name" value="Ank_KRIT1"/>
    <property type="match status" value="1"/>
</dbReference>
<feature type="compositionally biased region" description="Basic and acidic residues" evidence="2">
    <location>
        <begin position="249"/>
        <end position="262"/>
    </location>
</feature>
<feature type="compositionally biased region" description="Basic and acidic residues" evidence="2">
    <location>
        <begin position="828"/>
        <end position="840"/>
    </location>
</feature>
<feature type="region of interest" description="Disordered" evidence="2">
    <location>
        <begin position="1251"/>
        <end position="1320"/>
    </location>
</feature>
<feature type="region of interest" description="Disordered" evidence="2">
    <location>
        <begin position="159"/>
        <end position="472"/>
    </location>
</feature>
<evidence type="ECO:0008006" key="7">
    <source>
        <dbReference type="Google" id="ProtNLM"/>
    </source>
</evidence>
<dbReference type="InterPro" id="IPR056485">
    <property type="entry name" value="ARM_KRIT1"/>
</dbReference>
<dbReference type="InterPro" id="IPR053210">
    <property type="entry name" value="ANKRD12"/>
</dbReference>
<feature type="domain" description="KRIT1 ARM-repeats" evidence="4">
    <location>
        <begin position="634"/>
        <end position="762"/>
    </location>
</feature>
<dbReference type="InterPro" id="IPR056015">
    <property type="entry name" value="DUF7593"/>
</dbReference>
<dbReference type="PANTHER" id="PTHR24149">
    <property type="entry name" value="ANKYRIN REPEAT DOMAIN-CONTAINING PROTEIN 12"/>
    <property type="match status" value="1"/>
</dbReference>
<name>A0A8H4N410_9PEZI</name>
<accession>A0A8H4N410</accession>
<dbReference type="InterPro" id="IPR036770">
    <property type="entry name" value="Ankyrin_rpt-contain_sf"/>
</dbReference>
<feature type="compositionally biased region" description="Basic and acidic residues" evidence="2">
    <location>
        <begin position="895"/>
        <end position="952"/>
    </location>
</feature>
<feature type="compositionally biased region" description="Basic and acidic residues" evidence="2">
    <location>
        <begin position="771"/>
        <end position="810"/>
    </location>
</feature>
<dbReference type="EMBL" id="WWBZ02000022">
    <property type="protein sequence ID" value="KAF4308200.1"/>
    <property type="molecule type" value="Genomic_DNA"/>
</dbReference>
<feature type="repeat" description="ANK" evidence="1">
    <location>
        <begin position="509"/>
        <end position="541"/>
    </location>
</feature>
<feature type="region of interest" description="Disordered" evidence="2">
    <location>
        <begin position="759"/>
        <end position="952"/>
    </location>
</feature>
<feature type="compositionally biased region" description="Low complexity" evidence="2">
    <location>
        <begin position="1277"/>
        <end position="1287"/>
    </location>
</feature>
<dbReference type="SMART" id="SM00248">
    <property type="entry name" value="ANK"/>
    <property type="match status" value="4"/>
</dbReference>
<dbReference type="SUPFAM" id="SSF48403">
    <property type="entry name" value="Ankyrin repeat"/>
    <property type="match status" value="1"/>
</dbReference>
<dbReference type="PANTHER" id="PTHR24149:SF14">
    <property type="entry name" value="ANKYRIN REPEAT DOMAIN 12"/>
    <property type="match status" value="1"/>
</dbReference>
<evidence type="ECO:0000256" key="2">
    <source>
        <dbReference type="SAM" id="MobiDB-lite"/>
    </source>
</evidence>
<evidence type="ECO:0000313" key="5">
    <source>
        <dbReference type="EMBL" id="KAF4308200.1"/>
    </source>
</evidence>
<dbReference type="Gene3D" id="1.25.40.20">
    <property type="entry name" value="Ankyrin repeat-containing domain"/>
    <property type="match status" value="2"/>
</dbReference>
<keyword evidence="6" id="KW-1185">Reference proteome</keyword>
<gene>
    <name evidence="5" type="ORF">GTA08_BOTSDO03423</name>
</gene>
<dbReference type="Proteomes" id="UP000572817">
    <property type="component" value="Unassembled WGS sequence"/>
</dbReference>
<feature type="compositionally biased region" description="Basic and acidic residues" evidence="2">
    <location>
        <begin position="362"/>
        <end position="379"/>
    </location>
</feature>
<feature type="region of interest" description="Disordered" evidence="2">
    <location>
        <begin position="605"/>
        <end position="629"/>
    </location>
</feature>
<feature type="compositionally biased region" description="Polar residues" evidence="2">
    <location>
        <begin position="332"/>
        <end position="341"/>
    </location>
</feature>
<dbReference type="Pfam" id="PF24513">
    <property type="entry name" value="DUF7593"/>
    <property type="match status" value="1"/>
</dbReference>
<dbReference type="PROSITE" id="PS50088">
    <property type="entry name" value="ANK_REPEAT"/>
    <property type="match status" value="1"/>
</dbReference>
<organism evidence="5 6">
    <name type="scientific">Botryosphaeria dothidea</name>
    <dbReference type="NCBI Taxonomy" id="55169"/>
    <lineage>
        <taxon>Eukaryota</taxon>
        <taxon>Fungi</taxon>
        <taxon>Dikarya</taxon>
        <taxon>Ascomycota</taxon>
        <taxon>Pezizomycotina</taxon>
        <taxon>Dothideomycetes</taxon>
        <taxon>Dothideomycetes incertae sedis</taxon>
        <taxon>Botryosphaeriales</taxon>
        <taxon>Botryosphaeriaceae</taxon>
        <taxon>Botryosphaeria</taxon>
    </lineage>
</organism>
<evidence type="ECO:0000259" key="3">
    <source>
        <dbReference type="Pfam" id="PF24513"/>
    </source>
</evidence>
<feature type="region of interest" description="Disordered" evidence="2">
    <location>
        <begin position="79"/>
        <end position="129"/>
    </location>
</feature>
<reference evidence="5" key="1">
    <citation type="submission" date="2020-04" db="EMBL/GenBank/DDBJ databases">
        <title>Genome Assembly and Annotation of Botryosphaeria dothidea sdau 11-99, a Latent Pathogen of Apple Fruit Ring Rot in China.</title>
        <authorList>
            <person name="Yu C."/>
            <person name="Diao Y."/>
            <person name="Lu Q."/>
            <person name="Zhao J."/>
            <person name="Cui S."/>
            <person name="Peng C."/>
            <person name="He B."/>
            <person name="Liu H."/>
        </authorList>
    </citation>
    <scope>NUCLEOTIDE SEQUENCE [LARGE SCALE GENOMIC DNA]</scope>
    <source>
        <strain evidence="5">Sdau11-99</strain>
    </source>
</reference>
<protein>
    <recommendedName>
        <fullName evidence="7">Ankyrin repeat protein</fullName>
    </recommendedName>
</protein>
<feature type="domain" description="DUF7593" evidence="3">
    <location>
        <begin position="981"/>
        <end position="1134"/>
    </location>
</feature>
<evidence type="ECO:0000259" key="4">
    <source>
        <dbReference type="Pfam" id="PF24521"/>
    </source>
</evidence>